<evidence type="ECO:0000256" key="1">
    <source>
        <dbReference type="SAM" id="MobiDB-lite"/>
    </source>
</evidence>
<protein>
    <submittedName>
        <fullName evidence="2">Uncharacterized protein</fullName>
    </submittedName>
</protein>
<feature type="region of interest" description="Disordered" evidence="1">
    <location>
        <begin position="1"/>
        <end position="33"/>
    </location>
</feature>
<accession>A0A3B0Z2N6</accession>
<organism evidence="2">
    <name type="scientific">hydrothermal vent metagenome</name>
    <dbReference type="NCBI Taxonomy" id="652676"/>
    <lineage>
        <taxon>unclassified sequences</taxon>
        <taxon>metagenomes</taxon>
        <taxon>ecological metagenomes</taxon>
    </lineage>
</organism>
<dbReference type="AlphaFoldDB" id="A0A3B0Z2N6"/>
<dbReference type="EMBL" id="UOFK01000279">
    <property type="protein sequence ID" value="VAW81777.1"/>
    <property type="molecule type" value="Genomic_DNA"/>
</dbReference>
<gene>
    <name evidence="2" type="ORF">MNBD_GAMMA13-833</name>
</gene>
<feature type="compositionally biased region" description="Polar residues" evidence="1">
    <location>
        <begin position="7"/>
        <end position="20"/>
    </location>
</feature>
<name>A0A3B0Z2N6_9ZZZZ</name>
<evidence type="ECO:0000313" key="2">
    <source>
        <dbReference type="EMBL" id="VAW81777.1"/>
    </source>
</evidence>
<proteinExistence type="predicted"/>
<sequence>MELTHAPTKQQQISFVTPETGSFEPPAAKQYLL</sequence>
<reference evidence="2" key="1">
    <citation type="submission" date="2018-06" db="EMBL/GenBank/DDBJ databases">
        <authorList>
            <person name="Zhirakovskaya E."/>
        </authorList>
    </citation>
    <scope>NUCLEOTIDE SEQUENCE</scope>
</reference>